<proteinExistence type="predicted"/>
<comment type="caution">
    <text evidence="1">The sequence shown here is derived from an EMBL/GenBank/DDBJ whole genome shotgun (WGS) entry which is preliminary data.</text>
</comment>
<evidence type="ECO:0000313" key="2">
    <source>
        <dbReference type="Proteomes" id="UP000176389"/>
    </source>
</evidence>
<dbReference type="EMBL" id="MHCS01000020">
    <property type="protein sequence ID" value="OGY26519.1"/>
    <property type="molecule type" value="Genomic_DNA"/>
</dbReference>
<protein>
    <submittedName>
        <fullName evidence="1">Uncharacterized protein</fullName>
    </submittedName>
</protein>
<accession>A0A1G1WFN3</accession>
<organism evidence="1 2">
    <name type="scientific">Candidatus Woykebacteria bacterium RBG_16_43_9</name>
    <dbReference type="NCBI Taxonomy" id="1802596"/>
    <lineage>
        <taxon>Bacteria</taxon>
        <taxon>Candidatus Woykeibacteriota</taxon>
    </lineage>
</organism>
<gene>
    <name evidence="1" type="ORF">A2Z11_00865</name>
</gene>
<evidence type="ECO:0000313" key="1">
    <source>
        <dbReference type="EMBL" id="OGY26519.1"/>
    </source>
</evidence>
<name>A0A1G1WFN3_9BACT</name>
<dbReference type="STRING" id="1802596.A2Z11_00865"/>
<sequence>MIEVSVETRYFCNGTDQAVVTEEQYNQGLTKCGNESCSMYGQPFEKGLYCTTCQKRIAEDEQGEHQH</sequence>
<dbReference type="Proteomes" id="UP000176389">
    <property type="component" value="Unassembled WGS sequence"/>
</dbReference>
<reference evidence="1 2" key="1">
    <citation type="journal article" date="2016" name="Nat. Commun.">
        <title>Thousands of microbial genomes shed light on interconnected biogeochemical processes in an aquifer system.</title>
        <authorList>
            <person name="Anantharaman K."/>
            <person name="Brown C.T."/>
            <person name="Hug L.A."/>
            <person name="Sharon I."/>
            <person name="Castelle C.J."/>
            <person name="Probst A.J."/>
            <person name="Thomas B.C."/>
            <person name="Singh A."/>
            <person name="Wilkins M.J."/>
            <person name="Karaoz U."/>
            <person name="Brodie E.L."/>
            <person name="Williams K.H."/>
            <person name="Hubbard S.S."/>
            <person name="Banfield J.F."/>
        </authorList>
    </citation>
    <scope>NUCLEOTIDE SEQUENCE [LARGE SCALE GENOMIC DNA]</scope>
</reference>
<dbReference type="AlphaFoldDB" id="A0A1G1WFN3"/>